<evidence type="ECO:0000313" key="4">
    <source>
        <dbReference type="Proteomes" id="UP000324233"/>
    </source>
</evidence>
<dbReference type="PROSITE" id="PS51257">
    <property type="entry name" value="PROKAR_LIPOPROTEIN"/>
    <property type="match status" value="1"/>
</dbReference>
<keyword evidence="4" id="KW-1185">Reference proteome</keyword>
<feature type="chain" id="PRO_5022964497" description="Lipoprotein" evidence="2">
    <location>
        <begin position="20"/>
        <end position="55"/>
    </location>
</feature>
<dbReference type="RefSeq" id="WP_168222238.1">
    <property type="nucleotide sequence ID" value="NZ_CP042997.1"/>
</dbReference>
<evidence type="ECO:0000256" key="2">
    <source>
        <dbReference type="SAM" id="SignalP"/>
    </source>
</evidence>
<gene>
    <name evidence="3" type="ORF">OJF2_72870</name>
</gene>
<dbReference type="AlphaFoldDB" id="A0A5B9WFD7"/>
<protein>
    <recommendedName>
        <fullName evidence="5">Lipoprotein</fullName>
    </recommendedName>
</protein>
<reference evidence="3 4" key="1">
    <citation type="submission" date="2019-08" db="EMBL/GenBank/DDBJ databases">
        <title>Deep-cultivation of Planctomycetes and their phenomic and genomic characterization uncovers novel biology.</title>
        <authorList>
            <person name="Wiegand S."/>
            <person name="Jogler M."/>
            <person name="Boedeker C."/>
            <person name="Pinto D."/>
            <person name="Vollmers J."/>
            <person name="Rivas-Marin E."/>
            <person name="Kohn T."/>
            <person name="Peeters S.H."/>
            <person name="Heuer A."/>
            <person name="Rast P."/>
            <person name="Oberbeckmann S."/>
            <person name="Bunk B."/>
            <person name="Jeske O."/>
            <person name="Meyerdierks A."/>
            <person name="Storesund J.E."/>
            <person name="Kallscheuer N."/>
            <person name="Luecker S."/>
            <person name="Lage O.M."/>
            <person name="Pohl T."/>
            <person name="Merkel B.J."/>
            <person name="Hornburger P."/>
            <person name="Mueller R.-W."/>
            <person name="Bruemmer F."/>
            <person name="Labrenz M."/>
            <person name="Spormann A.M."/>
            <person name="Op den Camp H."/>
            <person name="Overmann J."/>
            <person name="Amann R."/>
            <person name="Jetten M.S.M."/>
            <person name="Mascher T."/>
            <person name="Medema M.H."/>
            <person name="Devos D.P."/>
            <person name="Kaster A.-K."/>
            <person name="Ovreas L."/>
            <person name="Rohde M."/>
            <person name="Galperin M.Y."/>
            <person name="Jogler C."/>
        </authorList>
    </citation>
    <scope>NUCLEOTIDE SEQUENCE [LARGE SCALE GENOMIC DNA]</scope>
    <source>
        <strain evidence="3 4">OJF2</strain>
    </source>
</reference>
<feature type="region of interest" description="Disordered" evidence="1">
    <location>
        <begin position="31"/>
        <end position="55"/>
    </location>
</feature>
<evidence type="ECO:0000256" key="1">
    <source>
        <dbReference type="SAM" id="MobiDB-lite"/>
    </source>
</evidence>
<dbReference type="Proteomes" id="UP000324233">
    <property type="component" value="Chromosome"/>
</dbReference>
<keyword evidence="2" id="KW-0732">Signal</keyword>
<dbReference type="EMBL" id="CP042997">
    <property type="protein sequence ID" value="QEH38681.1"/>
    <property type="molecule type" value="Genomic_DNA"/>
</dbReference>
<dbReference type="KEGG" id="agv:OJF2_72870"/>
<accession>A0A5B9WFD7</accession>
<name>A0A5B9WFD7_9BACT</name>
<sequence precursor="true">MARIAALCFSLTLLLGASGCTWTETRSDYPPEVAADGHHHHAQPPEFRGDVPPMP</sequence>
<proteinExistence type="predicted"/>
<evidence type="ECO:0000313" key="3">
    <source>
        <dbReference type="EMBL" id="QEH38681.1"/>
    </source>
</evidence>
<evidence type="ECO:0008006" key="5">
    <source>
        <dbReference type="Google" id="ProtNLM"/>
    </source>
</evidence>
<organism evidence="3 4">
    <name type="scientific">Aquisphaera giovannonii</name>
    <dbReference type="NCBI Taxonomy" id="406548"/>
    <lineage>
        <taxon>Bacteria</taxon>
        <taxon>Pseudomonadati</taxon>
        <taxon>Planctomycetota</taxon>
        <taxon>Planctomycetia</taxon>
        <taxon>Isosphaerales</taxon>
        <taxon>Isosphaeraceae</taxon>
        <taxon>Aquisphaera</taxon>
    </lineage>
</organism>
<feature type="signal peptide" evidence="2">
    <location>
        <begin position="1"/>
        <end position="19"/>
    </location>
</feature>